<dbReference type="AlphaFoldDB" id="A0A061SAZ9"/>
<sequence>LQGNAEKGVGFVTCQVGRTAAIALLVEKIRPKINSFMDSLFIGILVCQLTGQQAILTWISNRDGPHNAR</sequence>
<evidence type="ECO:0000313" key="1">
    <source>
        <dbReference type="EMBL" id="JAC79951.1"/>
    </source>
</evidence>
<gene>
    <name evidence="1" type="ORF">TSPGSL018_11420</name>
</gene>
<protein>
    <submittedName>
        <fullName evidence="1">Uncharacterized protein</fullName>
    </submittedName>
</protein>
<proteinExistence type="predicted"/>
<organism evidence="1">
    <name type="scientific">Tetraselmis sp. GSL018</name>
    <dbReference type="NCBI Taxonomy" id="582737"/>
    <lineage>
        <taxon>Eukaryota</taxon>
        <taxon>Viridiplantae</taxon>
        <taxon>Chlorophyta</taxon>
        <taxon>core chlorophytes</taxon>
        <taxon>Chlorodendrophyceae</taxon>
        <taxon>Chlorodendrales</taxon>
        <taxon>Chlorodendraceae</taxon>
        <taxon>Tetraselmis</taxon>
    </lineage>
</organism>
<accession>A0A061SAZ9</accession>
<feature type="non-terminal residue" evidence="1">
    <location>
        <position position="1"/>
    </location>
</feature>
<name>A0A061SAZ9_9CHLO</name>
<dbReference type="EMBL" id="GBEZ01005341">
    <property type="protein sequence ID" value="JAC79951.1"/>
    <property type="molecule type" value="Transcribed_RNA"/>
</dbReference>
<reference evidence="1" key="1">
    <citation type="submission" date="2014-05" db="EMBL/GenBank/DDBJ databases">
        <title>The transcriptome of the halophilic microalga Tetraselmis sp. GSL018 isolated from the Great Salt Lake, Utah.</title>
        <authorList>
            <person name="Jinkerson R.E."/>
            <person name="D'Adamo S."/>
            <person name="Posewitz M.C."/>
        </authorList>
    </citation>
    <scope>NUCLEOTIDE SEQUENCE</scope>
    <source>
        <strain evidence="1">GSL018</strain>
    </source>
</reference>